<dbReference type="InterPro" id="IPR006371">
    <property type="entry name" value="Polyprenyltransferase_UbiA-li"/>
</dbReference>
<dbReference type="FunFam" id="1.10.357.140:FF:000008">
    <property type="entry name" value="4-hydroxybenzoate octaprenyltransferase"/>
    <property type="match status" value="1"/>
</dbReference>
<evidence type="ECO:0000313" key="10">
    <source>
        <dbReference type="Proteomes" id="UP000058613"/>
    </source>
</evidence>
<dbReference type="STRING" id="1273541.Pyrde_1732"/>
<reference evidence="9 10" key="1">
    <citation type="submission" date="2015-10" db="EMBL/GenBank/DDBJ databases">
        <title>Complete genome sequence of hyperthermophilic archaeon Pyrodictium delaneyi Su06.</title>
        <authorList>
            <person name="Jung J.-H."/>
            <person name="Lin J."/>
            <person name="Holden J.F."/>
            <person name="Park C.-S."/>
        </authorList>
    </citation>
    <scope>NUCLEOTIDE SEQUENCE [LARGE SCALE GENOMIC DNA]</scope>
    <source>
        <strain evidence="9 10">Su06</strain>
    </source>
</reference>
<evidence type="ECO:0000256" key="7">
    <source>
        <dbReference type="ARBA" id="ARBA00023136"/>
    </source>
</evidence>
<evidence type="ECO:0000256" key="3">
    <source>
        <dbReference type="ARBA" id="ARBA00005985"/>
    </source>
</evidence>
<name>A0A0P0N5J7_9CREN</name>
<evidence type="ECO:0000256" key="5">
    <source>
        <dbReference type="ARBA" id="ARBA00022692"/>
    </source>
</evidence>
<feature type="transmembrane region" description="Helical" evidence="8">
    <location>
        <begin position="163"/>
        <end position="184"/>
    </location>
</feature>
<dbReference type="InterPro" id="IPR044878">
    <property type="entry name" value="UbiA_sf"/>
</dbReference>
<dbReference type="NCBIfam" id="TIGR01475">
    <property type="entry name" value="ubiA_other"/>
    <property type="match status" value="1"/>
</dbReference>
<feature type="transmembrane region" description="Helical" evidence="8">
    <location>
        <begin position="264"/>
        <end position="285"/>
    </location>
</feature>
<evidence type="ECO:0000256" key="2">
    <source>
        <dbReference type="ARBA" id="ARBA00004651"/>
    </source>
</evidence>
<sequence>MAPEFRGVYGAELMVQRSSGWDPGRVSRGSRLHAVMRLVRIEHTLFSLPFAYAGAVLACLECIDARVVVLIALALLGLRTAAMAYNNIADLDIDRANPRTRNRPLVTGAVSLRDAWAAVVVGSVLYFVSAALLNRYALMLAPLLWLMAMAYPHAKRLHWLPHLHLGLVLGTVVLGGAVAAYGAQASSLADVLARAPWLYVAAVSLWVAGFDTFYAILDMEFDRRMNLGSIPARLGLRGALWASRLMHAASIVLLLASVPVYGLGLVALASMILASLLILYQHVLLARHGLEAIPRAFNINLAVGIIVGVGIIVDRLAAFPPLTSL</sequence>
<dbReference type="InterPro" id="IPR039653">
    <property type="entry name" value="Prenyltransferase"/>
</dbReference>
<feature type="transmembrane region" description="Helical" evidence="8">
    <location>
        <begin position="297"/>
        <end position="318"/>
    </location>
</feature>
<protein>
    <submittedName>
        <fullName evidence="9">Polyprenyltransferase</fullName>
    </submittedName>
</protein>
<dbReference type="NCBIfam" id="NF009609">
    <property type="entry name" value="PRK13106.1"/>
    <property type="match status" value="1"/>
</dbReference>
<dbReference type="PATRIC" id="fig|1273541.4.peg.1844"/>
<dbReference type="EMBL" id="CP013011">
    <property type="protein sequence ID" value="ALL01775.1"/>
    <property type="molecule type" value="Genomic_DNA"/>
</dbReference>
<dbReference type="InterPro" id="IPR000537">
    <property type="entry name" value="UbiA_prenyltransferase"/>
</dbReference>
<dbReference type="PANTHER" id="PTHR11048">
    <property type="entry name" value="PRENYLTRANSFERASES"/>
    <property type="match status" value="1"/>
</dbReference>
<evidence type="ECO:0000256" key="1">
    <source>
        <dbReference type="ARBA" id="ARBA00001946"/>
    </source>
</evidence>
<feature type="transmembrane region" description="Helical" evidence="8">
    <location>
        <begin position="196"/>
        <end position="217"/>
    </location>
</feature>
<keyword evidence="4 9" id="KW-0808">Transferase</keyword>
<evidence type="ECO:0000256" key="8">
    <source>
        <dbReference type="SAM" id="Phobius"/>
    </source>
</evidence>
<evidence type="ECO:0000256" key="6">
    <source>
        <dbReference type="ARBA" id="ARBA00022989"/>
    </source>
</evidence>
<dbReference type="FunFam" id="1.20.120.1780:FF:000001">
    <property type="entry name" value="4-hydroxybenzoate octaprenyltransferase"/>
    <property type="match status" value="1"/>
</dbReference>
<feature type="transmembrane region" description="Helical" evidence="8">
    <location>
        <begin position="105"/>
        <end position="127"/>
    </location>
</feature>
<dbReference type="Gene3D" id="1.10.357.140">
    <property type="entry name" value="UbiA prenyltransferase"/>
    <property type="match status" value="1"/>
</dbReference>
<dbReference type="GO" id="GO:0005886">
    <property type="term" value="C:plasma membrane"/>
    <property type="evidence" value="ECO:0007669"/>
    <property type="project" value="UniProtKB-SubCell"/>
</dbReference>
<dbReference type="CDD" id="cd13959">
    <property type="entry name" value="PT_UbiA_COQ2"/>
    <property type="match status" value="1"/>
</dbReference>
<dbReference type="KEGG" id="pdl:Pyrde_1732"/>
<comment type="subcellular location">
    <subcellularLocation>
        <location evidence="2">Cell membrane</location>
        <topology evidence="2">Multi-pass membrane protein</topology>
    </subcellularLocation>
</comment>
<keyword evidence="5 8" id="KW-0812">Transmembrane</keyword>
<feature type="transmembrane region" description="Helical" evidence="8">
    <location>
        <begin position="238"/>
        <end position="258"/>
    </location>
</feature>
<keyword evidence="7 8" id="KW-0472">Membrane</keyword>
<dbReference type="GO" id="GO:0016765">
    <property type="term" value="F:transferase activity, transferring alkyl or aryl (other than methyl) groups"/>
    <property type="evidence" value="ECO:0007669"/>
    <property type="project" value="InterPro"/>
</dbReference>
<comment type="cofactor">
    <cofactor evidence="1">
        <name>Mg(2+)</name>
        <dbReference type="ChEBI" id="CHEBI:18420"/>
    </cofactor>
</comment>
<evidence type="ECO:0000313" key="9">
    <source>
        <dbReference type="EMBL" id="ALL01775.1"/>
    </source>
</evidence>
<comment type="similarity">
    <text evidence="3">Belongs to the UbiA prenyltransferase family.</text>
</comment>
<proteinExistence type="inferred from homology"/>
<accession>A0A0P0N5J7</accession>
<dbReference type="AlphaFoldDB" id="A0A0P0N5J7"/>
<dbReference type="PANTHER" id="PTHR11048:SF28">
    <property type="entry name" value="4-HYDROXYBENZOATE POLYPRENYLTRANSFERASE, MITOCHONDRIAL"/>
    <property type="match status" value="1"/>
</dbReference>
<keyword evidence="6 8" id="KW-1133">Transmembrane helix</keyword>
<dbReference type="Proteomes" id="UP000058613">
    <property type="component" value="Chromosome"/>
</dbReference>
<organism evidence="9 10">
    <name type="scientific">Pyrodictium delaneyi</name>
    <dbReference type="NCBI Taxonomy" id="1273541"/>
    <lineage>
        <taxon>Archaea</taxon>
        <taxon>Thermoproteota</taxon>
        <taxon>Thermoprotei</taxon>
        <taxon>Desulfurococcales</taxon>
        <taxon>Pyrodictiaceae</taxon>
        <taxon>Pyrodictium</taxon>
    </lineage>
</organism>
<dbReference type="Pfam" id="PF01040">
    <property type="entry name" value="UbiA"/>
    <property type="match status" value="1"/>
</dbReference>
<gene>
    <name evidence="9" type="ORF">Pyrde_1732</name>
</gene>
<evidence type="ECO:0000256" key="4">
    <source>
        <dbReference type="ARBA" id="ARBA00022679"/>
    </source>
</evidence>
<dbReference type="Gene3D" id="1.20.120.1780">
    <property type="entry name" value="UbiA prenyltransferase"/>
    <property type="match status" value="1"/>
</dbReference>